<gene>
    <name evidence="2" type="ORF">Tci_615876</name>
</gene>
<dbReference type="InterPro" id="IPR032567">
    <property type="entry name" value="RTL1-rel"/>
</dbReference>
<evidence type="ECO:0008006" key="3">
    <source>
        <dbReference type="Google" id="ProtNLM"/>
    </source>
</evidence>
<dbReference type="CDD" id="cd00303">
    <property type="entry name" value="retropepsin_like"/>
    <property type="match status" value="1"/>
</dbReference>
<accession>A0A699JKQ2</accession>
<dbReference type="SUPFAM" id="SSF50630">
    <property type="entry name" value="Acid proteases"/>
    <property type="match status" value="1"/>
</dbReference>
<feature type="region of interest" description="Disordered" evidence="1">
    <location>
        <begin position="69"/>
        <end position="93"/>
    </location>
</feature>
<name>A0A699JKQ2_TANCI</name>
<organism evidence="2">
    <name type="scientific">Tanacetum cinerariifolium</name>
    <name type="common">Dalmatian daisy</name>
    <name type="synonym">Chrysanthemum cinerariifolium</name>
    <dbReference type="NCBI Taxonomy" id="118510"/>
    <lineage>
        <taxon>Eukaryota</taxon>
        <taxon>Viridiplantae</taxon>
        <taxon>Streptophyta</taxon>
        <taxon>Embryophyta</taxon>
        <taxon>Tracheophyta</taxon>
        <taxon>Spermatophyta</taxon>
        <taxon>Magnoliopsida</taxon>
        <taxon>eudicotyledons</taxon>
        <taxon>Gunneridae</taxon>
        <taxon>Pentapetalae</taxon>
        <taxon>asterids</taxon>
        <taxon>campanulids</taxon>
        <taxon>Asterales</taxon>
        <taxon>Asteraceae</taxon>
        <taxon>Asteroideae</taxon>
        <taxon>Anthemideae</taxon>
        <taxon>Anthemidinae</taxon>
        <taxon>Tanacetum</taxon>
    </lineage>
</organism>
<protein>
    <recommendedName>
        <fullName evidence="3">Reverse transcriptase domain-containing protein</fullName>
    </recommendedName>
</protein>
<dbReference type="AlphaFoldDB" id="A0A699JKQ2"/>
<dbReference type="Pfam" id="PF08284">
    <property type="entry name" value="RVP_2"/>
    <property type="match status" value="1"/>
</dbReference>
<sequence>MSRCGDDQKMKYTVGSFVGKALTWWNSQIHTRGRETAVAMEPTTIQKAMQKAGTLIDETIRNGSLKRNHERIRNGGEPNIDKNVNDDNKRTRTGNAFATTANPVRREYTSAAPKCANCNLHHSPETPFRACFNYNCIGHLAKDCRVVPRVVNLANVRNPTAAHGACYKCGVLIISRQHPLGTWKGIYVGNRGGSPGPKHCDGTFTLNNHYTTTLFDSGANYNFVSTTFIPLLGIELSNLGHVFDIDLIPFARGSFDMIIGMDWLSKHKAEIICHEKVVKIPIQMGKVLRVIGERLEEKVKHLMSAKAKEQKQEEIAVVRNFPEVFPDDLSGLPPTQEI</sequence>
<feature type="compositionally biased region" description="Basic and acidic residues" evidence="1">
    <location>
        <begin position="71"/>
        <end position="90"/>
    </location>
</feature>
<reference evidence="2" key="1">
    <citation type="journal article" date="2019" name="Sci. Rep.">
        <title>Draft genome of Tanacetum cinerariifolium, the natural source of mosquito coil.</title>
        <authorList>
            <person name="Yamashiro T."/>
            <person name="Shiraishi A."/>
            <person name="Satake H."/>
            <person name="Nakayama K."/>
        </authorList>
    </citation>
    <scope>NUCLEOTIDE SEQUENCE</scope>
</reference>
<evidence type="ECO:0000313" key="2">
    <source>
        <dbReference type="EMBL" id="GFA43904.1"/>
    </source>
</evidence>
<dbReference type="InterPro" id="IPR021109">
    <property type="entry name" value="Peptidase_aspartic_dom_sf"/>
</dbReference>
<dbReference type="EMBL" id="BKCJ010424200">
    <property type="protein sequence ID" value="GFA43904.1"/>
    <property type="molecule type" value="Genomic_DNA"/>
</dbReference>
<dbReference type="PANTHER" id="PTHR15503">
    <property type="entry name" value="LDOC1 RELATED"/>
    <property type="match status" value="1"/>
</dbReference>
<dbReference type="Gene3D" id="2.40.70.10">
    <property type="entry name" value="Acid Proteases"/>
    <property type="match status" value="1"/>
</dbReference>
<comment type="caution">
    <text evidence="2">The sequence shown here is derived from an EMBL/GenBank/DDBJ whole genome shotgun (WGS) entry which is preliminary data.</text>
</comment>
<proteinExistence type="predicted"/>
<evidence type="ECO:0000256" key="1">
    <source>
        <dbReference type="SAM" id="MobiDB-lite"/>
    </source>
</evidence>
<dbReference type="PANTHER" id="PTHR15503:SF45">
    <property type="entry name" value="RNA-DIRECTED DNA POLYMERASE HOMOLOG"/>
    <property type="match status" value="1"/>
</dbReference>